<evidence type="ECO:0000313" key="9">
    <source>
        <dbReference type="EMBL" id="MBA2225919.1"/>
    </source>
</evidence>
<feature type="coiled-coil region" evidence="7">
    <location>
        <begin position="997"/>
        <end position="1031"/>
    </location>
</feature>
<feature type="coiled-coil region" evidence="7">
    <location>
        <begin position="275"/>
        <end position="386"/>
    </location>
</feature>
<feature type="coiled-coil region" evidence="7">
    <location>
        <begin position="873"/>
        <end position="935"/>
    </location>
</feature>
<evidence type="ECO:0000256" key="7">
    <source>
        <dbReference type="HAMAP-Rule" id="MF_01894"/>
    </source>
</evidence>
<reference evidence="9 10" key="1">
    <citation type="submission" date="2020-07" db="EMBL/GenBank/DDBJ databases">
        <title>Thermogemmata thermophila gen. nov., sp. nov., a novel moderate thermophilic planctomycete from a Kamchatka hot spring.</title>
        <authorList>
            <person name="Elcheninov A.G."/>
            <person name="Podosokorskaya O.A."/>
            <person name="Kovaleva O.L."/>
            <person name="Novikov A."/>
            <person name="Bonch-Osmolovskaya E.A."/>
            <person name="Toshchakov S.V."/>
            <person name="Kublanov I.V."/>
        </authorList>
    </citation>
    <scope>NUCLEOTIDE SEQUENCE [LARGE SCALE GENOMIC DNA]</scope>
    <source>
        <strain evidence="9 10">2918</strain>
    </source>
</reference>
<comment type="subunit">
    <text evidence="7">Homodimer.</text>
</comment>
<dbReference type="Gene3D" id="3.40.50.300">
    <property type="entry name" value="P-loop containing nucleotide triphosphate hydrolases"/>
    <property type="match status" value="2"/>
</dbReference>
<feature type="binding site" evidence="7">
    <location>
        <begin position="31"/>
        <end position="38"/>
    </location>
    <ligand>
        <name>ATP</name>
        <dbReference type="ChEBI" id="CHEBI:30616"/>
    </ligand>
</feature>
<dbReference type="InterPro" id="IPR027417">
    <property type="entry name" value="P-loop_NTPase"/>
</dbReference>
<dbReference type="GO" id="GO:0005524">
    <property type="term" value="F:ATP binding"/>
    <property type="evidence" value="ECO:0007669"/>
    <property type="project" value="UniProtKB-UniRule"/>
</dbReference>
<feature type="coiled-coil region" evidence="7">
    <location>
        <begin position="670"/>
        <end position="735"/>
    </location>
</feature>
<dbReference type="PANTHER" id="PTHR43977">
    <property type="entry name" value="STRUCTURAL MAINTENANCE OF CHROMOSOMES PROTEIN 3"/>
    <property type="match status" value="1"/>
</dbReference>
<dbReference type="SUPFAM" id="SSF75553">
    <property type="entry name" value="Smc hinge domain"/>
    <property type="match status" value="1"/>
</dbReference>
<organism evidence="9 10">
    <name type="scientific">Thermogemmata fonticola</name>
    <dbReference type="NCBI Taxonomy" id="2755323"/>
    <lineage>
        <taxon>Bacteria</taxon>
        <taxon>Pseudomonadati</taxon>
        <taxon>Planctomycetota</taxon>
        <taxon>Planctomycetia</taxon>
        <taxon>Gemmatales</taxon>
        <taxon>Gemmataceae</taxon>
        <taxon>Thermogemmata</taxon>
    </lineage>
</organism>
<dbReference type="InterPro" id="IPR010935">
    <property type="entry name" value="SMC_hinge"/>
</dbReference>
<evidence type="ECO:0000256" key="1">
    <source>
        <dbReference type="ARBA" id="ARBA00004496"/>
    </source>
</evidence>
<keyword evidence="3 7" id="KW-0547">Nucleotide-binding</keyword>
<dbReference type="Pfam" id="PF02463">
    <property type="entry name" value="SMC_N"/>
    <property type="match status" value="1"/>
</dbReference>
<dbReference type="Pfam" id="PF06470">
    <property type="entry name" value="SMC_hinge"/>
    <property type="match status" value="1"/>
</dbReference>
<evidence type="ECO:0000259" key="8">
    <source>
        <dbReference type="SMART" id="SM00968"/>
    </source>
</evidence>
<dbReference type="InterPro" id="IPR036277">
    <property type="entry name" value="SMC_hinge_sf"/>
</dbReference>
<name>A0A7V8VD92_9BACT</name>
<evidence type="ECO:0000256" key="3">
    <source>
        <dbReference type="ARBA" id="ARBA00022741"/>
    </source>
</evidence>
<dbReference type="Gene3D" id="1.20.1060.20">
    <property type="match status" value="1"/>
</dbReference>
<keyword evidence="6 7" id="KW-0238">DNA-binding</keyword>
<dbReference type="InterPro" id="IPR024704">
    <property type="entry name" value="SMC"/>
</dbReference>
<feature type="coiled-coil region" evidence="7">
    <location>
        <begin position="775"/>
        <end position="809"/>
    </location>
</feature>
<comment type="function">
    <text evidence="7">Required for chromosome condensation and partitioning.</text>
</comment>
<comment type="domain">
    <text evidence="7">Contains large globular domains required for ATP hydrolysis at each terminus and a third globular domain forming a flexible hinge near the middle of the molecule. These domains are separated by coiled-coil structures.</text>
</comment>
<dbReference type="SMART" id="SM00968">
    <property type="entry name" value="SMC_hinge"/>
    <property type="match status" value="1"/>
</dbReference>
<evidence type="ECO:0000256" key="4">
    <source>
        <dbReference type="ARBA" id="ARBA00022840"/>
    </source>
</evidence>
<evidence type="ECO:0000256" key="6">
    <source>
        <dbReference type="ARBA" id="ARBA00023125"/>
    </source>
</evidence>
<sequence>MLLRLELTGFKSFADKTSLDFAPGITAIVGPNGSGKSNVVDAIRWLMGEQSIRSLRGGEMVDVIFHGSPRRKSLGMAEVSLVLDNRRRWLAIEADEVQLTRRIYRDGNGEYLINGQPARLKDFRDLFMGSGAGAKGYTIIAQGRVEELLQANPQQRRELFDEAAGISRFKIRKYEALRKLSEVESNLTRSQDRLHSLETQLRTCRLQATKAQKYLEYQTRLRQLRIIWGKYEDQRLKQAICQLDHLIHQVNVEIEKKQQSIYTYNNTKISREQKLNDYEKRCKELSAILADCERRISTEQISIRHLYLSLTTLENEMLQLTHRRSDITHRLRRAEQEHLEAESQYRHTESEIQGVHEEKQQWEATLKALQSRCQEIDTEIARQREQQFDAVRVTASARSAANAALANVTRLQQELQRRHRDSTVATIQRQTLQETLDKLMENDIQKQQSIQDIRNKIDELILKRKYLQQDIQLHYDELEKLRVQYSDVRGRMELLDEWERSRAGVEEGVRQLLEKKARLAAKDPLHPLVTEMIGLVADLLVVPHDIAPLVEIALGDKAQYMVVRSEESLLTLLATLQDDLFNRIGLLPLNTPPYTKSHDYEIETLAERVQSPVLDLPAQLLGNVILVDDWQQAVSLRKRYAHVRIITKQGHLWETDGSVILGSFHTGRGLVSQKSELRELQAQARDILDQLQQKENALTSLQYELKDIESQLTELEAQQETLEKATIEARQTLDRHRQALEHWNERWVLLCQETQYLEEELRRAESAWLESHRQAESAEQAAKEIEQNLELLQQTLQSLQGDCETTRQHLHAAEMKLTQLLSAREHSMDWKAQLEKEIRKRRVEILDVQSAIHTLRTRYQEATVEILNKEMRLSQLYADKEKFELELQQLDQYCEMERQSCDEFYSCFQELQQQLEQLRHRLYELELQRQDLKNQHQYLLIRLQEELEVDSQGLQSLLDTKDGEVASNPDSLVQEMDELKQKMTRAGPVNLEAVDQLRLLEGEYQTHLSQHQDLQQAHRTLLEIIDQLNKDSCKLFLDMLAAVRSHFQDLFRKLFGGGQADIVLENEADVLESGVDIIARPPGKELRSLSLLSGGEKTLTAIALLLAIFRTKPSPFCILDEVDAALDEANTVRLASILREFLNISQFIIVTHKKRTMAAADRLWGVTMTDQGVSRVLPLRFEEWESPAQAA</sequence>
<evidence type="ECO:0000256" key="2">
    <source>
        <dbReference type="ARBA" id="ARBA00022490"/>
    </source>
</evidence>
<gene>
    <name evidence="7 9" type="primary">smc</name>
    <name evidence="9" type="ORF">H0921_07065</name>
</gene>
<dbReference type="InterPro" id="IPR003395">
    <property type="entry name" value="RecF/RecN/SMC_N"/>
</dbReference>
<dbReference type="HAMAP" id="MF_01894">
    <property type="entry name" value="Smc_prok"/>
    <property type="match status" value="1"/>
</dbReference>
<comment type="similarity">
    <text evidence="7">Belongs to the SMC family.</text>
</comment>
<dbReference type="GO" id="GO:0016887">
    <property type="term" value="F:ATP hydrolysis activity"/>
    <property type="evidence" value="ECO:0007669"/>
    <property type="project" value="InterPro"/>
</dbReference>
<dbReference type="InterPro" id="IPR011890">
    <property type="entry name" value="SMC_prok"/>
</dbReference>
<keyword evidence="2 7" id="KW-0963">Cytoplasm</keyword>
<dbReference type="Proteomes" id="UP000542342">
    <property type="component" value="Unassembled WGS sequence"/>
</dbReference>
<comment type="caution">
    <text evidence="9">The sequence shown here is derived from an EMBL/GenBank/DDBJ whole genome shotgun (WGS) entry which is preliminary data.</text>
</comment>
<keyword evidence="5 7" id="KW-0175">Coiled coil</keyword>
<dbReference type="EMBL" id="JACEFB010000003">
    <property type="protein sequence ID" value="MBA2225919.1"/>
    <property type="molecule type" value="Genomic_DNA"/>
</dbReference>
<dbReference type="GO" id="GO:0007059">
    <property type="term" value="P:chromosome segregation"/>
    <property type="evidence" value="ECO:0007669"/>
    <property type="project" value="UniProtKB-UniRule"/>
</dbReference>
<keyword evidence="10" id="KW-1185">Reference proteome</keyword>
<dbReference type="GO" id="GO:0007062">
    <property type="term" value="P:sister chromatid cohesion"/>
    <property type="evidence" value="ECO:0007669"/>
    <property type="project" value="InterPro"/>
</dbReference>
<feature type="domain" description="SMC hinge" evidence="8">
    <location>
        <begin position="530"/>
        <end position="637"/>
    </location>
</feature>
<dbReference type="Gene3D" id="3.30.70.1620">
    <property type="match status" value="1"/>
</dbReference>
<dbReference type="FunFam" id="3.40.50.300:FF:000901">
    <property type="entry name" value="Chromosome partition protein Smc"/>
    <property type="match status" value="1"/>
</dbReference>
<keyword evidence="4 7" id="KW-0067">ATP-binding</keyword>
<evidence type="ECO:0000313" key="10">
    <source>
        <dbReference type="Proteomes" id="UP000542342"/>
    </source>
</evidence>
<dbReference type="SUPFAM" id="SSF57997">
    <property type="entry name" value="Tropomyosin"/>
    <property type="match status" value="2"/>
</dbReference>
<dbReference type="PIRSF" id="PIRSF005719">
    <property type="entry name" value="SMC"/>
    <property type="match status" value="1"/>
</dbReference>
<dbReference type="GO" id="GO:0005694">
    <property type="term" value="C:chromosome"/>
    <property type="evidence" value="ECO:0007669"/>
    <property type="project" value="InterPro"/>
</dbReference>
<protein>
    <recommendedName>
        <fullName evidence="7">Chromosome partition protein Smc</fullName>
    </recommendedName>
</protein>
<evidence type="ECO:0000256" key="5">
    <source>
        <dbReference type="ARBA" id="ARBA00023054"/>
    </source>
</evidence>
<dbReference type="NCBIfam" id="TIGR02168">
    <property type="entry name" value="SMC_prok_B"/>
    <property type="match status" value="1"/>
</dbReference>
<proteinExistence type="inferred from homology"/>
<comment type="subcellular location">
    <subcellularLocation>
        <location evidence="1 7">Cytoplasm</location>
    </subcellularLocation>
</comment>
<accession>A0A7V8VD92</accession>
<dbReference type="GO" id="GO:0003677">
    <property type="term" value="F:DNA binding"/>
    <property type="evidence" value="ECO:0007669"/>
    <property type="project" value="UniProtKB-UniRule"/>
</dbReference>
<dbReference type="SUPFAM" id="SSF52540">
    <property type="entry name" value="P-loop containing nucleoside triphosphate hydrolases"/>
    <property type="match status" value="1"/>
</dbReference>
<dbReference type="GO" id="GO:0030261">
    <property type="term" value="P:chromosome condensation"/>
    <property type="evidence" value="ECO:0007669"/>
    <property type="project" value="InterPro"/>
</dbReference>
<dbReference type="GO" id="GO:0005737">
    <property type="term" value="C:cytoplasm"/>
    <property type="evidence" value="ECO:0007669"/>
    <property type="project" value="UniProtKB-SubCell"/>
</dbReference>
<dbReference type="AlphaFoldDB" id="A0A7V8VD92"/>
<dbReference type="RefSeq" id="WP_194537347.1">
    <property type="nucleotide sequence ID" value="NZ_JACEFB010000003.1"/>
</dbReference>
<dbReference type="CDD" id="cd03278">
    <property type="entry name" value="ABC_SMC_barmotin"/>
    <property type="match status" value="1"/>
</dbReference>
<dbReference type="GO" id="GO:0006260">
    <property type="term" value="P:DNA replication"/>
    <property type="evidence" value="ECO:0007669"/>
    <property type="project" value="UniProtKB-UniRule"/>
</dbReference>